<dbReference type="AlphaFoldDB" id="A0A6J8DS31"/>
<protein>
    <submittedName>
        <fullName evidence="1">Uncharacterized protein</fullName>
    </submittedName>
</protein>
<dbReference type="OrthoDB" id="6140876at2759"/>
<evidence type="ECO:0000313" key="1">
    <source>
        <dbReference type="EMBL" id="CAC5411428.1"/>
    </source>
</evidence>
<sequence>MSDILSIAGYGKISRITSFPTVTMKTEKNKQAKYLVASPIATKSIDDINLSSHKKLKIPEKYGHVFILNENESLECKKKVTNQPADVSCIDDRTIAISYNYHPFQIKIINISSKQTEKLINTSNRYYGITNGQRKLIYCLYGKGIMSVDFTRDDVSTIFKQPEMTVWNYVTASRDKLYRTNPANDTVTCYNTTGEKVWEYNDKSVLKDIYGVTTEKNDDVHVASLGNNSIVVLSPDGKHARRLTGEEDNLNQPHGIYLDKTRNNLLIACFNGDVHMYKVS</sequence>
<dbReference type="InterPro" id="IPR011042">
    <property type="entry name" value="6-blade_b-propeller_TolB-like"/>
</dbReference>
<evidence type="ECO:0000313" key="2">
    <source>
        <dbReference type="Proteomes" id="UP000507470"/>
    </source>
</evidence>
<dbReference type="SUPFAM" id="SSF63825">
    <property type="entry name" value="YWTD domain"/>
    <property type="match status" value="1"/>
</dbReference>
<accession>A0A6J8DS31</accession>
<dbReference type="EMBL" id="CACVKT020007845">
    <property type="protein sequence ID" value="CAC5411428.1"/>
    <property type="molecule type" value="Genomic_DNA"/>
</dbReference>
<dbReference type="Proteomes" id="UP000507470">
    <property type="component" value="Unassembled WGS sequence"/>
</dbReference>
<organism evidence="1 2">
    <name type="scientific">Mytilus coruscus</name>
    <name type="common">Sea mussel</name>
    <dbReference type="NCBI Taxonomy" id="42192"/>
    <lineage>
        <taxon>Eukaryota</taxon>
        <taxon>Metazoa</taxon>
        <taxon>Spiralia</taxon>
        <taxon>Lophotrochozoa</taxon>
        <taxon>Mollusca</taxon>
        <taxon>Bivalvia</taxon>
        <taxon>Autobranchia</taxon>
        <taxon>Pteriomorphia</taxon>
        <taxon>Mytilida</taxon>
        <taxon>Mytiloidea</taxon>
        <taxon>Mytilidae</taxon>
        <taxon>Mytilinae</taxon>
        <taxon>Mytilus</taxon>
    </lineage>
</organism>
<reference evidence="1 2" key="1">
    <citation type="submission" date="2020-06" db="EMBL/GenBank/DDBJ databases">
        <authorList>
            <person name="Li R."/>
            <person name="Bekaert M."/>
        </authorList>
    </citation>
    <scope>NUCLEOTIDE SEQUENCE [LARGE SCALE GENOMIC DNA]</scope>
    <source>
        <strain evidence="2">wild</strain>
    </source>
</reference>
<gene>
    <name evidence="1" type="ORF">MCOR_44519</name>
</gene>
<name>A0A6J8DS31_MYTCO</name>
<dbReference type="Gene3D" id="2.120.10.30">
    <property type="entry name" value="TolB, C-terminal domain"/>
    <property type="match status" value="1"/>
</dbReference>
<keyword evidence="2" id="KW-1185">Reference proteome</keyword>
<proteinExistence type="predicted"/>